<dbReference type="Proteomes" id="UP000744676">
    <property type="component" value="Unassembled WGS sequence"/>
</dbReference>
<dbReference type="EMBL" id="QVQA01000026">
    <property type="protein sequence ID" value="KAF5100061.1"/>
    <property type="molecule type" value="Genomic_DNA"/>
</dbReference>
<protein>
    <submittedName>
        <fullName evidence="1">Uncharacterized protein</fullName>
    </submittedName>
</protein>
<organism evidence="1 2">
    <name type="scientific">Geotrichum galactomycetum</name>
    <dbReference type="NCBI Taxonomy" id="27317"/>
    <lineage>
        <taxon>Eukaryota</taxon>
        <taxon>Fungi</taxon>
        <taxon>Dikarya</taxon>
        <taxon>Ascomycota</taxon>
        <taxon>Saccharomycotina</taxon>
        <taxon>Dipodascomycetes</taxon>
        <taxon>Dipodascales</taxon>
        <taxon>Dipodascaceae</taxon>
        <taxon>Geotrichum</taxon>
    </lineage>
</organism>
<comment type="caution">
    <text evidence="1">The sequence shown here is derived from an EMBL/GenBank/DDBJ whole genome shotgun (WGS) entry which is preliminary data.</text>
</comment>
<accession>A0ACB6V6Y2</accession>
<proteinExistence type="predicted"/>
<evidence type="ECO:0000313" key="1">
    <source>
        <dbReference type="EMBL" id="KAF5100061.1"/>
    </source>
</evidence>
<keyword evidence="2" id="KW-1185">Reference proteome</keyword>
<evidence type="ECO:0000313" key="2">
    <source>
        <dbReference type="Proteomes" id="UP000744676"/>
    </source>
</evidence>
<gene>
    <name evidence="1" type="ORF">D0Z00_001398</name>
</gene>
<reference evidence="1 2" key="1">
    <citation type="journal article" date="2020" name="Front. Microbiol.">
        <title>Phenotypic and Genetic Characterization of the Cheese Ripening Yeast Geotrichum candidum.</title>
        <authorList>
            <person name="Perkins V."/>
            <person name="Vignola S."/>
            <person name="Lessard M.H."/>
            <person name="Plante P.L."/>
            <person name="Corbeil J."/>
            <person name="Dugat-Bony E."/>
            <person name="Frenette M."/>
            <person name="Labrie S."/>
        </authorList>
    </citation>
    <scope>NUCLEOTIDE SEQUENCE [LARGE SCALE GENOMIC DNA]</scope>
    <source>
        <strain evidence="1 2">LMA-1147</strain>
    </source>
</reference>
<sequence length="504" mass="55286">MASRSSYYADSVATSFYSVNTDINPDTNPVATAAPNNQLAWKNPISLVAARKNHGSIVSSQSSFYSDTETTEHAPPSFQQRQRPEHQLASPLTFKGLTNTSSNHTSMNSVFNFPQNRYDLQSSTATSSSPAQNMTSSIPAAEDLIPPSRLVNVRDFNTLSFSTNVNDSDASSFFIFDDTLESNLPAPKDIFDSPRLKASPQLKASFPDEPSNTTKIQDVLPPGPGPFMPHVYRQKSGSKTNKKGNSAYNTISDNNNISIDSTESSNNRRESGIVLVPLYNSFNDAESIVHSENSVSTNNNDNIYFNTRSGQRQSRVRSGMLPPLNTTSSIYNPPAKRTSFRPRSEAHSFETSSLNSQPSTSKLRDNAHIRQELEFAKRIKKEMASKSIMDLESALSNFDDDNSTTNLILTSSSSRKATSNVLVDEKNNTRYDKDGTPLCNKSTEMVILLFSFVFPPLWLLLGTGKFDSVIGRVSRQAKIISLVLAGLVFAAIVIGVVVGIKQST</sequence>
<name>A0ACB6V6Y2_9ASCO</name>